<dbReference type="RefSeq" id="XP_032800531.1">
    <property type="nucleotide sequence ID" value="XM_032944640.1"/>
</dbReference>
<dbReference type="Pfam" id="PF08238">
    <property type="entry name" value="Sel1"/>
    <property type="match status" value="7"/>
</dbReference>
<reference evidence="4" key="1">
    <citation type="submission" date="2025-08" db="UniProtKB">
        <authorList>
            <consortium name="RefSeq"/>
        </authorList>
    </citation>
    <scope>IDENTIFICATION</scope>
    <source>
        <tissue evidence="4">Sperm</tissue>
    </source>
</reference>
<keyword evidence="2" id="KW-0472">Membrane</keyword>
<evidence type="ECO:0000256" key="2">
    <source>
        <dbReference type="SAM" id="Phobius"/>
    </source>
</evidence>
<keyword evidence="3" id="KW-1185">Reference proteome</keyword>
<dbReference type="AlphaFoldDB" id="A0AAJ7SJH5"/>
<dbReference type="Gene3D" id="1.25.40.10">
    <property type="entry name" value="Tetratricopeptide repeat domain"/>
    <property type="match status" value="2"/>
</dbReference>
<name>A0AAJ7SJH5_PETMA</name>
<dbReference type="InterPro" id="IPR006597">
    <property type="entry name" value="Sel1-like"/>
</dbReference>
<dbReference type="SUPFAM" id="SSF81901">
    <property type="entry name" value="HCP-like"/>
    <property type="match status" value="3"/>
</dbReference>
<evidence type="ECO:0000256" key="1">
    <source>
        <dbReference type="SAM" id="MobiDB-lite"/>
    </source>
</evidence>
<sequence length="982" mass="108371">MELARQRHLRRPRAAYSLDLLVTDACRYSFCSIVQRVNASDSYSTPLVFLTPGDKLHVQVELVTGEASAVQTTFRLPLKQWVRLHLALDDRQMTISIAYGNHLEFSKDMVHFWPRSVSHDDTAGLLMVGGGQHTQGIVGYVSRVRLYRTRSVPMETDGWLDPVERDIATFENSCQQLHLALPSLQQQQQQQQHVDTHPATSHGSCPDAYARLFARRTPPGTCDAREPIAKRHKALVALLGRRAYGRRGNEDLLMSTIPMAKDLYILARSRLIGQKRPGTLVPHWLRQAGCLGQPQALFLLAVAYQVGLGVPANQTEALVLGLLAAGHGCRLAQARLGYKHQRGVDGHAGDLGAAYAYYSDAAITTSRQRQEHHADQVYVELVRLNDEAGLREQTRPDHDLFLWLKHQARQGVGGAQQTLGRMLYWGQQGLSRNVAAAARYYERSATQTRDPTAMYDYAIVLLKGQGVKQNLTLAREYLEKAAAEDLPQAHNALGWYHQTYGGDYTKAVSYWHRADALGNPDAPHNLGYVYSSGLYPGNASRQHAVAYAHYWRSAQRGHIDGAIRCAEYWALGNGESAPLSMSSAVIWTRWVAEQSGDLGSVLRLALDAYLRHAQREALLFYLMAAESGFEGAQFNVAYLAHTVPDELRNVTELPLAWRYFNLSSLEDNAATYSRVRMGDYHYYGLGSGGRDLKAAAEAYGAAARTGDPEGLYSLGSLLEEQGGEGRVHVPRAVWDSLGVPRAERHTARSLTNYLYTRCRDHHSDEAMLPCSLALARTQLHDFLKHHHHSCMQGGNVLGIAVVTALTIITLVAKLRDWAGTQASPSSPRHAGLNRGLPLANGSANRERRRSENSQDFPENSQDPAGLRTDAQQQQQQQQGESGIPKIPDEGIPRIPDEGLPGIPDEGIPRIPDEGIPRIPDDEIPRNPEAGIPNISEGGIPGIPGVNSQDSGNPMRQQNRSGLTVVGVLTGIVSGVLVWIWLI</sequence>
<dbReference type="KEGG" id="pmrn:116937512"/>
<dbReference type="InterPro" id="IPR042756">
    <property type="entry name" value="Sel-1L3"/>
</dbReference>
<dbReference type="CTD" id="23231"/>
<feature type="compositionally biased region" description="Basic and acidic residues" evidence="1">
    <location>
        <begin position="886"/>
        <end position="896"/>
    </location>
</feature>
<dbReference type="PANTHER" id="PTHR44444:SF6">
    <property type="entry name" value="LAMININ G DOMAIN-CONTAINING PROTEIN"/>
    <property type="match status" value="1"/>
</dbReference>
<organism evidence="3 4">
    <name type="scientific">Petromyzon marinus</name>
    <name type="common">Sea lamprey</name>
    <dbReference type="NCBI Taxonomy" id="7757"/>
    <lineage>
        <taxon>Eukaryota</taxon>
        <taxon>Metazoa</taxon>
        <taxon>Chordata</taxon>
        <taxon>Craniata</taxon>
        <taxon>Vertebrata</taxon>
        <taxon>Cyclostomata</taxon>
        <taxon>Hyperoartia</taxon>
        <taxon>Petromyzontiformes</taxon>
        <taxon>Petromyzontidae</taxon>
        <taxon>Petromyzon</taxon>
    </lineage>
</organism>
<evidence type="ECO:0000313" key="3">
    <source>
        <dbReference type="Proteomes" id="UP001318040"/>
    </source>
</evidence>
<feature type="region of interest" description="Disordered" evidence="1">
    <location>
        <begin position="820"/>
        <end position="940"/>
    </location>
</feature>
<proteinExistence type="predicted"/>
<protein>
    <submittedName>
        <fullName evidence="4">Protein sel-1 homolog 3</fullName>
    </submittedName>
</protein>
<dbReference type="InterPro" id="IPR011990">
    <property type="entry name" value="TPR-like_helical_dom_sf"/>
</dbReference>
<evidence type="ECO:0000313" key="4">
    <source>
        <dbReference type="RefSeq" id="XP_032800531.1"/>
    </source>
</evidence>
<accession>A0AAJ7SJH5</accession>
<dbReference type="Proteomes" id="UP001318040">
    <property type="component" value="Unplaced"/>
</dbReference>
<keyword evidence="2" id="KW-1133">Transmembrane helix</keyword>
<keyword evidence="2" id="KW-0812">Transmembrane</keyword>
<dbReference type="SMART" id="SM00671">
    <property type="entry name" value="SEL1"/>
    <property type="match status" value="7"/>
</dbReference>
<feature type="compositionally biased region" description="Basic and acidic residues" evidence="1">
    <location>
        <begin position="906"/>
        <end position="925"/>
    </location>
</feature>
<dbReference type="PANTHER" id="PTHR44444">
    <property type="entry name" value="PROTEIN SEL-1 HOMOLOG 3"/>
    <property type="match status" value="1"/>
</dbReference>
<feature type="transmembrane region" description="Helical" evidence="2">
    <location>
        <begin position="962"/>
        <end position="981"/>
    </location>
</feature>
<gene>
    <name evidence="4" type="primary">SEL1L3</name>
</gene>
<feature type="transmembrane region" description="Helical" evidence="2">
    <location>
        <begin position="793"/>
        <end position="812"/>
    </location>
</feature>